<accession>A0ABS3Z0T7</accession>
<dbReference type="InterPro" id="IPR008928">
    <property type="entry name" value="6-hairpin_glycosidase_sf"/>
</dbReference>
<evidence type="ECO:0000313" key="1">
    <source>
        <dbReference type="EMBL" id="MBO9203779.1"/>
    </source>
</evidence>
<gene>
    <name evidence="1" type="ORF">J7I42_26075</name>
</gene>
<comment type="caution">
    <text evidence="1">The sequence shown here is derived from an EMBL/GenBank/DDBJ whole genome shotgun (WGS) entry which is preliminary data.</text>
</comment>
<dbReference type="SUPFAM" id="SSF48208">
    <property type="entry name" value="Six-hairpin glycosidases"/>
    <property type="match status" value="1"/>
</dbReference>
<sequence>MKKWILIVAGSIVVNSCIAQQAIDRHAVVARNDPHNEKADPLSSLSLGNGHFAFTVDVTGLQSFPAYYEKGVPLGTQSEWGWHSFPNTENYKREETLKEYELNGKKITYCVQVKEPERSRKAVDYFRVNPHRLQLGNIGFEITKKDGTLATIDDIKDIDQHLYLDIGQMVSKFTVEGMGVRIVTYAHQQQDGISIHVTSPLLKEKRLSIKLNFPYPTGDFKDVGTFEGDSNRHQTALIKSTEMTGAVRHTLDTTNYFVQYRFNRTVSITERRKHDYIIQPDDNFEASFFFTPVLKKEPIPSMDQTFSSSKHMWQEFWRSGGAIDFSGSTDIRAKELERRIVLSQYLTRIQCASDFPPQETGLTYNSWYGKPHLEMHWWHAVHYALWGRPELMEKSLDWYFNVANGARDIAKRQGFEGLRWQKMTDHDGKEAPSSVGAFLIWQEPHLIYMAELAYRAKKDKKILQKYKDLVFGTATFMASFPTWDSVNKRYNLGKGLIPAQECFDAVKTFNPTYELAYWQWALTVAQQWRERLGMPREKKWDNIIKNLAKWPQANGVYLATESTPDCYTNERYITDHPAVLGAYSTLPACNRLDTTVMKNTYNTILKVWKWETTWGWDFPLMAMTATRLHMPDKALDALFMPVKTNTYLPNGHNYQDDRLTIYLPGNGGLLSAIAMMCAGYDNNKTDNPGFPKDGTWKVKWEGLKPMF</sequence>
<dbReference type="Gene3D" id="1.50.10.10">
    <property type="match status" value="1"/>
</dbReference>
<dbReference type="PANTHER" id="PTHR11051:SF8">
    <property type="entry name" value="PROTEIN-GLUCOSYLGALACTOSYLHYDROXYLYSINE GLUCOSIDASE"/>
    <property type="match status" value="1"/>
</dbReference>
<dbReference type="EMBL" id="JAGHKO010000010">
    <property type="protein sequence ID" value="MBO9203779.1"/>
    <property type="molecule type" value="Genomic_DNA"/>
</dbReference>
<name>A0ABS3Z0T7_9BACT</name>
<proteinExistence type="predicted"/>
<dbReference type="PANTHER" id="PTHR11051">
    <property type="entry name" value="GLYCOSYL HYDROLASE-RELATED"/>
    <property type="match status" value="1"/>
</dbReference>
<evidence type="ECO:0000313" key="2">
    <source>
        <dbReference type="Proteomes" id="UP000677244"/>
    </source>
</evidence>
<keyword evidence="2" id="KW-1185">Reference proteome</keyword>
<reference evidence="1 2" key="1">
    <citation type="submission" date="2021-03" db="EMBL/GenBank/DDBJ databases">
        <title>Assistant Professor.</title>
        <authorList>
            <person name="Huq M.A."/>
        </authorList>
    </citation>
    <scope>NUCLEOTIDE SEQUENCE [LARGE SCALE GENOMIC DNA]</scope>
    <source>
        <strain evidence="1 2">MAH-29</strain>
    </source>
</reference>
<dbReference type="InterPro" id="IPR012341">
    <property type="entry name" value="6hp_glycosidase-like_sf"/>
</dbReference>
<dbReference type="RefSeq" id="WP_209141827.1">
    <property type="nucleotide sequence ID" value="NZ_JAGHKO010000010.1"/>
</dbReference>
<keyword evidence="1" id="KW-0378">Hydrolase</keyword>
<dbReference type="Proteomes" id="UP000677244">
    <property type="component" value="Unassembled WGS sequence"/>
</dbReference>
<organism evidence="1 2">
    <name type="scientific">Niastella soli</name>
    <dbReference type="NCBI Taxonomy" id="2821487"/>
    <lineage>
        <taxon>Bacteria</taxon>
        <taxon>Pseudomonadati</taxon>
        <taxon>Bacteroidota</taxon>
        <taxon>Chitinophagia</taxon>
        <taxon>Chitinophagales</taxon>
        <taxon>Chitinophagaceae</taxon>
        <taxon>Niastella</taxon>
    </lineage>
</organism>
<dbReference type="GO" id="GO:0016787">
    <property type="term" value="F:hydrolase activity"/>
    <property type="evidence" value="ECO:0007669"/>
    <property type="project" value="UniProtKB-KW"/>
</dbReference>
<protein>
    <submittedName>
        <fullName evidence="1">Glycoside hydrolase family 65</fullName>
    </submittedName>
</protein>